<evidence type="ECO:0000313" key="2">
    <source>
        <dbReference type="EnsemblPlants" id="OB11G10650.1"/>
    </source>
</evidence>
<keyword evidence="1" id="KW-1133">Transmembrane helix</keyword>
<evidence type="ECO:0000313" key="3">
    <source>
        <dbReference type="Proteomes" id="UP000006038"/>
    </source>
</evidence>
<dbReference type="EnsemblPlants" id="OB11G10650.1">
    <property type="protein sequence ID" value="OB11G10650.1"/>
    <property type="gene ID" value="OB11G10650"/>
</dbReference>
<name>J3N5H9_ORYBR</name>
<keyword evidence="1" id="KW-0812">Transmembrane</keyword>
<protein>
    <submittedName>
        <fullName evidence="2">Uncharacterized protein</fullName>
    </submittedName>
</protein>
<sequence>MSFHSMDLPTSSMQMAKQMSFHGMHDYIMTLKTYDTDQLSLEAMHAYALWLLFWHIRYCSDVAVQFSFKKNKREKKMSCVGLSVAWKIDILLSSLFTWAHGSLQRSYMGQTLYRSSPTIMGCILQVSPEIFIYLFNTRATISFRTSH</sequence>
<feature type="transmembrane region" description="Helical" evidence="1">
    <location>
        <begin position="80"/>
        <end position="98"/>
    </location>
</feature>
<keyword evidence="3" id="KW-1185">Reference proteome</keyword>
<dbReference type="Proteomes" id="UP000006038">
    <property type="component" value="Chromosome 11"/>
</dbReference>
<keyword evidence="1" id="KW-0472">Membrane</keyword>
<dbReference type="Gramene" id="OB11G10650.1">
    <property type="protein sequence ID" value="OB11G10650.1"/>
    <property type="gene ID" value="OB11G10650"/>
</dbReference>
<feature type="transmembrane region" description="Helical" evidence="1">
    <location>
        <begin position="118"/>
        <end position="135"/>
    </location>
</feature>
<proteinExistence type="predicted"/>
<dbReference type="HOGENOM" id="CLU_1770913_0_0_1"/>
<dbReference type="AlphaFoldDB" id="J3N5H9"/>
<evidence type="ECO:0000256" key="1">
    <source>
        <dbReference type="SAM" id="Phobius"/>
    </source>
</evidence>
<reference evidence="2" key="2">
    <citation type="submission" date="2013-04" db="UniProtKB">
        <authorList>
            <consortium name="EnsemblPlants"/>
        </authorList>
    </citation>
    <scope>IDENTIFICATION</scope>
</reference>
<organism evidence="2">
    <name type="scientific">Oryza brachyantha</name>
    <name type="common">malo sina</name>
    <dbReference type="NCBI Taxonomy" id="4533"/>
    <lineage>
        <taxon>Eukaryota</taxon>
        <taxon>Viridiplantae</taxon>
        <taxon>Streptophyta</taxon>
        <taxon>Embryophyta</taxon>
        <taxon>Tracheophyta</taxon>
        <taxon>Spermatophyta</taxon>
        <taxon>Magnoliopsida</taxon>
        <taxon>Liliopsida</taxon>
        <taxon>Poales</taxon>
        <taxon>Poaceae</taxon>
        <taxon>BOP clade</taxon>
        <taxon>Oryzoideae</taxon>
        <taxon>Oryzeae</taxon>
        <taxon>Oryzinae</taxon>
        <taxon>Oryza</taxon>
    </lineage>
</organism>
<reference evidence="2" key="1">
    <citation type="journal article" date="2013" name="Nat. Commun.">
        <title>Whole-genome sequencing of Oryza brachyantha reveals mechanisms underlying Oryza genome evolution.</title>
        <authorList>
            <person name="Chen J."/>
            <person name="Huang Q."/>
            <person name="Gao D."/>
            <person name="Wang J."/>
            <person name="Lang Y."/>
            <person name="Liu T."/>
            <person name="Li B."/>
            <person name="Bai Z."/>
            <person name="Luis Goicoechea J."/>
            <person name="Liang C."/>
            <person name="Chen C."/>
            <person name="Zhang W."/>
            <person name="Sun S."/>
            <person name="Liao Y."/>
            <person name="Zhang X."/>
            <person name="Yang L."/>
            <person name="Song C."/>
            <person name="Wang M."/>
            <person name="Shi J."/>
            <person name="Liu G."/>
            <person name="Liu J."/>
            <person name="Zhou H."/>
            <person name="Zhou W."/>
            <person name="Yu Q."/>
            <person name="An N."/>
            <person name="Chen Y."/>
            <person name="Cai Q."/>
            <person name="Wang B."/>
            <person name="Liu B."/>
            <person name="Min J."/>
            <person name="Huang Y."/>
            <person name="Wu H."/>
            <person name="Li Z."/>
            <person name="Zhang Y."/>
            <person name="Yin Y."/>
            <person name="Song W."/>
            <person name="Jiang J."/>
            <person name="Jackson S.A."/>
            <person name="Wing R.A."/>
            <person name="Wang J."/>
            <person name="Chen M."/>
        </authorList>
    </citation>
    <scope>NUCLEOTIDE SEQUENCE [LARGE SCALE GENOMIC DNA]</scope>
    <source>
        <strain evidence="2">cv. IRGC 101232</strain>
    </source>
</reference>
<accession>J3N5H9</accession>
<feature type="transmembrane region" description="Helical" evidence="1">
    <location>
        <begin position="47"/>
        <end position="68"/>
    </location>
</feature>